<accession>A0A7I9Y3B4</accession>
<dbReference type="PROSITE" id="PS50801">
    <property type="entry name" value="STAS"/>
    <property type="match status" value="1"/>
</dbReference>
<feature type="domain" description="STAS" evidence="3">
    <location>
        <begin position="4"/>
        <end position="117"/>
    </location>
</feature>
<dbReference type="InterPro" id="IPR003658">
    <property type="entry name" value="Anti-sigma_ant"/>
</dbReference>
<evidence type="ECO:0000313" key="5">
    <source>
        <dbReference type="Proteomes" id="UP000465361"/>
    </source>
</evidence>
<protein>
    <recommendedName>
        <fullName evidence="2">Anti-sigma factor antagonist</fullName>
    </recommendedName>
</protein>
<evidence type="ECO:0000256" key="1">
    <source>
        <dbReference type="ARBA" id="ARBA00009013"/>
    </source>
</evidence>
<comment type="similarity">
    <text evidence="1 2">Belongs to the anti-sigma-factor antagonist family.</text>
</comment>
<name>A0A7I9Y3B4_9MYCO</name>
<dbReference type="InterPro" id="IPR036513">
    <property type="entry name" value="STAS_dom_sf"/>
</dbReference>
<keyword evidence="5" id="KW-1185">Reference proteome</keyword>
<comment type="caution">
    <text evidence="4">The sequence shown here is derived from an EMBL/GenBank/DDBJ whole genome shotgun (WGS) entry which is preliminary data.</text>
</comment>
<dbReference type="AlphaFoldDB" id="A0A7I9Y3B4"/>
<organism evidence="4 5">
    <name type="scientific">Mycobacterium botniense</name>
    <dbReference type="NCBI Taxonomy" id="84962"/>
    <lineage>
        <taxon>Bacteria</taxon>
        <taxon>Bacillati</taxon>
        <taxon>Actinomycetota</taxon>
        <taxon>Actinomycetes</taxon>
        <taxon>Mycobacteriales</taxon>
        <taxon>Mycobacteriaceae</taxon>
        <taxon>Mycobacterium</taxon>
    </lineage>
</organism>
<evidence type="ECO:0000313" key="4">
    <source>
        <dbReference type="EMBL" id="GFG76477.1"/>
    </source>
</evidence>
<proteinExistence type="inferred from homology"/>
<sequence length="117" mass="12406">MELLTVRHELEGNAAVVRARGEIDSSTVGELGSHLTAALDLAATGQAQLIIIDLQAVTFFGSAGMNAVLDCHKKGKASGTPVRLVASDAHVVRPIEVTKLDSILDIYPTFEQALRGR</sequence>
<dbReference type="NCBIfam" id="TIGR00377">
    <property type="entry name" value="ant_ant_sig"/>
    <property type="match status" value="1"/>
</dbReference>
<dbReference type="Gene3D" id="3.30.750.24">
    <property type="entry name" value="STAS domain"/>
    <property type="match status" value="1"/>
</dbReference>
<dbReference type="SUPFAM" id="SSF52091">
    <property type="entry name" value="SpoIIaa-like"/>
    <property type="match status" value="1"/>
</dbReference>
<evidence type="ECO:0000259" key="3">
    <source>
        <dbReference type="PROSITE" id="PS50801"/>
    </source>
</evidence>
<reference evidence="4 5" key="1">
    <citation type="journal article" date="2019" name="Emerg. Microbes Infect.">
        <title>Comprehensive subspecies identification of 175 nontuberculous mycobacteria species based on 7547 genomic profiles.</title>
        <authorList>
            <person name="Matsumoto Y."/>
            <person name="Kinjo T."/>
            <person name="Motooka D."/>
            <person name="Nabeya D."/>
            <person name="Jung N."/>
            <person name="Uechi K."/>
            <person name="Horii T."/>
            <person name="Iida T."/>
            <person name="Fujita J."/>
            <person name="Nakamura S."/>
        </authorList>
    </citation>
    <scope>NUCLEOTIDE SEQUENCE [LARGE SCALE GENOMIC DNA]</scope>
    <source>
        <strain evidence="4 5">JCM 17322</strain>
    </source>
</reference>
<evidence type="ECO:0000256" key="2">
    <source>
        <dbReference type="RuleBase" id="RU003749"/>
    </source>
</evidence>
<dbReference type="GO" id="GO:0043856">
    <property type="term" value="F:anti-sigma factor antagonist activity"/>
    <property type="evidence" value="ECO:0007669"/>
    <property type="project" value="InterPro"/>
</dbReference>
<dbReference type="Pfam" id="PF01740">
    <property type="entry name" value="STAS"/>
    <property type="match status" value="1"/>
</dbReference>
<dbReference type="Proteomes" id="UP000465361">
    <property type="component" value="Unassembled WGS sequence"/>
</dbReference>
<dbReference type="EMBL" id="BLKW01000004">
    <property type="protein sequence ID" value="GFG76477.1"/>
    <property type="molecule type" value="Genomic_DNA"/>
</dbReference>
<dbReference type="RefSeq" id="WP_163759916.1">
    <property type="nucleotide sequence ID" value="NZ_BLKW01000004.1"/>
</dbReference>
<dbReference type="CDD" id="cd07043">
    <property type="entry name" value="STAS_anti-anti-sigma_factors"/>
    <property type="match status" value="1"/>
</dbReference>
<dbReference type="PANTHER" id="PTHR33495:SF2">
    <property type="entry name" value="ANTI-SIGMA FACTOR ANTAGONIST TM_1081-RELATED"/>
    <property type="match status" value="1"/>
</dbReference>
<dbReference type="InterPro" id="IPR002645">
    <property type="entry name" value="STAS_dom"/>
</dbReference>
<gene>
    <name evidence="4" type="ORF">MBOT_38420</name>
</gene>
<dbReference type="PANTHER" id="PTHR33495">
    <property type="entry name" value="ANTI-SIGMA FACTOR ANTAGONIST TM_1081-RELATED-RELATED"/>
    <property type="match status" value="1"/>
</dbReference>